<dbReference type="InterPro" id="IPR014905">
    <property type="entry name" value="HIRAN"/>
</dbReference>
<dbReference type="SMART" id="SM00910">
    <property type="entry name" value="HIRAN"/>
    <property type="match status" value="1"/>
</dbReference>
<evidence type="ECO:0000313" key="4">
    <source>
        <dbReference type="EMBL" id="NFV80028.1"/>
    </source>
</evidence>
<dbReference type="EMBL" id="JAAIYP010000034">
    <property type="protein sequence ID" value="NFV80028.1"/>
    <property type="molecule type" value="Genomic_DNA"/>
</dbReference>
<keyword evidence="1" id="KW-0479">Metal-binding</keyword>
<evidence type="ECO:0000259" key="3">
    <source>
        <dbReference type="SMART" id="SM00910"/>
    </source>
</evidence>
<organism evidence="4 5">
    <name type="scientific">Magnetospirillum aberrantis SpK</name>
    <dbReference type="NCBI Taxonomy" id="908842"/>
    <lineage>
        <taxon>Bacteria</taxon>
        <taxon>Pseudomonadati</taxon>
        <taxon>Pseudomonadota</taxon>
        <taxon>Alphaproteobacteria</taxon>
        <taxon>Rhodospirillales</taxon>
        <taxon>Rhodospirillaceae</taxon>
        <taxon>Magnetospirillum</taxon>
    </lineage>
</organism>
<evidence type="ECO:0000313" key="5">
    <source>
        <dbReference type="Proteomes" id="UP000480684"/>
    </source>
</evidence>
<evidence type="ECO:0000256" key="1">
    <source>
        <dbReference type="ARBA" id="ARBA00022723"/>
    </source>
</evidence>
<keyword evidence="5" id="KW-1185">Reference proteome</keyword>
<name>A0A7C9UTG3_9PROT</name>
<reference evidence="4 5" key="1">
    <citation type="submission" date="2020-02" db="EMBL/GenBank/DDBJ databases">
        <authorList>
            <person name="Dziuba M."/>
            <person name="Kuznetsov B."/>
            <person name="Mardanov A."/>
            <person name="Ravin N."/>
            <person name="Grouzdev D."/>
        </authorList>
    </citation>
    <scope>NUCLEOTIDE SEQUENCE [LARGE SCALE GENOMIC DNA]</scope>
    <source>
        <strain evidence="4 5">SpK</strain>
    </source>
</reference>
<dbReference type="GO" id="GO:0003676">
    <property type="term" value="F:nucleic acid binding"/>
    <property type="evidence" value="ECO:0007669"/>
    <property type="project" value="InterPro"/>
</dbReference>
<dbReference type="Proteomes" id="UP000480684">
    <property type="component" value="Unassembled WGS sequence"/>
</dbReference>
<dbReference type="AlphaFoldDB" id="A0A7C9UTG3"/>
<gene>
    <name evidence="4" type="ORF">G4223_07890</name>
</gene>
<sequence length="106" mass="11866">MNDKPRRTFVTGISGESYRQAEIRHAKAGEELLLIREPNNPHDRNAIKVCRRNGQQIGYIMAGMAPRLADQINSGTRMGAVLEEIRGGTRDRPSLGVAIRVRIWGK</sequence>
<dbReference type="Pfam" id="PF08797">
    <property type="entry name" value="HIRAN"/>
    <property type="match status" value="1"/>
</dbReference>
<feature type="domain" description="HIRAN" evidence="3">
    <location>
        <begin position="6"/>
        <end position="105"/>
    </location>
</feature>
<accession>A0A7C9UTG3</accession>
<dbReference type="GO" id="GO:0008270">
    <property type="term" value="F:zinc ion binding"/>
    <property type="evidence" value="ECO:0007669"/>
    <property type="project" value="InterPro"/>
</dbReference>
<dbReference type="GO" id="GO:0016818">
    <property type="term" value="F:hydrolase activity, acting on acid anhydrides, in phosphorus-containing anhydrides"/>
    <property type="evidence" value="ECO:0007669"/>
    <property type="project" value="InterPro"/>
</dbReference>
<dbReference type="RefSeq" id="WP_163677411.1">
    <property type="nucleotide sequence ID" value="NZ_JAAIYP010000034.1"/>
</dbReference>
<keyword evidence="2" id="KW-0378">Hydrolase</keyword>
<evidence type="ECO:0000256" key="2">
    <source>
        <dbReference type="ARBA" id="ARBA00022801"/>
    </source>
</evidence>
<protein>
    <recommendedName>
        <fullName evidence="3">HIRAN domain-containing protein</fullName>
    </recommendedName>
</protein>
<comment type="caution">
    <text evidence="4">The sequence shown here is derived from an EMBL/GenBank/DDBJ whole genome shotgun (WGS) entry which is preliminary data.</text>
</comment>
<dbReference type="Gene3D" id="3.30.70.2330">
    <property type="match status" value="1"/>
</dbReference>
<proteinExistence type="predicted"/>